<feature type="transmembrane region" description="Helical" evidence="1">
    <location>
        <begin position="158"/>
        <end position="176"/>
    </location>
</feature>
<feature type="transmembrane region" description="Helical" evidence="1">
    <location>
        <begin position="64"/>
        <end position="83"/>
    </location>
</feature>
<keyword evidence="1" id="KW-0472">Membrane</keyword>
<feature type="transmembrane region" description="Helical" evidence="1">
    <location>
        <begin position="103"/>
        <end position="120"/>
    </location>
</feature>
<organism evidence="2 3">
    <name type="scientific">Metabacillus rhizolycopersici</name>
    <dbReference type="NCBI Taxonomy" id="2875709"/>
    <lineage>
        <taxon>Bacteria</taxon>
        <taxon>Bacillati</taxon>
        <taxon>Bacillota</taxon>
        <taxon>Bacilli</taxon>
        <taxon>Bacillales</taxon>
        <taxon>Bacillaceae</taxon>
        <taxon>Metabacillus</taxon>
    </lineage>
</organism>
<dbReference type="EMBL" id="JAIQUM010000054">
    <property type="protein sequence ID" value="MBZ5752378.1"/>
    <property type="molecule type" value="Genomic_DNA"/>
</dbReference>
<gene>
    <name evidence="2" type="ORF">K9V48_19510</name>
</gene>
<evidence type="ECO:0008006" key="4">
    <source>
        <dbReference type="Google" id="ProtNLM"/>
    </source>
</evidence>
<comment type="caution">
    <text evidence="2">The sequence shown here is derived from an EMBL/GenBank/DDBJ whole genome shotgun (WGS) entry which is preliminary data.</text>
</comment>
<protein>
    <recommendedName>
        <fullName evidence="4">DUF3995 domain-containing protein</fullName>
    </recommendedName>
</protein>
<dbReference type="RefSeq" id="WP_224140835.1">
    <property type="nucleotide sequence ID" value="NZ_JAIQUM010000054.1"/>
</dbReference>
<keyword evidence="1" id="KW-0812">Transmembrane</keyword>
<keyword evidence="1" id="KW-1133">Transmembrane helix</keyword>
<evidence type="ECO:0000256" key="1">
    <source>
        <dbReference type="SAM" id="Phobius"/>
    </source>
</evidence>
<evidence type="ECO:0000313" key="2">
    <source>
        <dbReference type="EMBL" id="MBZ5752378.1"/>
    </source>
</evidence>
<feature type="transmembrane region" description="Helical" evidence="1">
    <location>
        <begin position="36"/>
        <end position="52"/>
    </location>
</feature>
<reference evidence="2" key="1">
    <citation type="submission" date="2024-05" db="EMBL/GenBank/DDBJ databases">
        <title>Metabacillus sp. nov., isolated from the rhizosphere soil of tomato plants.</title>
        <authorList>
            <person name="Ma R."/>
        </authorList>
    </citation>
    <scope>NUCLEOTIDE SEQUENCE</scope>
    <source>
        <strain evidence="2">DBTR6</strain>
    </source>
</reference>
<dbReference type="Proteomes" id="UP001165287">
    <property type="component" value="Unassembled WGS sequence"/>
</dbReference>
<dbReference type="InterPro" id="IPR048147">
    <property type="entry name" value="CBO0543-like"/>
</dbReference>
<sequence>MTIQEGINKVEQAYQKIHGANNLINDAIMNAFLFSWRWWLGIALFIIPWIVWFRIRKKESSDRLLYAGLISILIGLVIDFFAVSMGKWSYPIKLIPNSGVLFLPYHISMLPVAVMFTLQIKPSFNPFVKAVIFAGFGAFIGMRLFVMIDFYDPKGWPSIYDFFIFLFIYLVAYWFSIRDNFDKIKMDNKED</sequence>
<name>A0ABS7UVP0_9BACI</name>
<dbReference type="NCBIfam" id="NF041644">
    <property type="entry name" value="CBO0543_fam"/>
    <property type="match status" value="1"/>
</dbReference>
<feature type="transmembrane region" description="Helical" evidence="1">
    <location>
        <begin position="127"/>
        <end position="146"/>
    </location>
</feature>
<proteinExistence type="predicted"/>
<accession>A0ABS7UVP0</accession>
<evidence type="ECO:0000313" key="3">
    <source>
        <dbReference type="Proteomes" id="UP001165287"/>
    </source>
</evidence>
<keyword evidence="3" id="KW-1185">Reference proteome</keyword>